<reference evidence="2" key="1">
    <citation type="journal article" date="2019" name="Int. J. Syst. Evol. Microbiol.">
        <title>The Global Catalogue of Microorganisms (GCM) 10K type strain sequencing project: providing services to taxonomists for standard genome sequencing and annotation.</title>
        <authorList>
            <consortium name="The Broad Institute Genomics Platform"/>
            <consortium name="The Broad Institute Genome Sequencing Center for Infectious Disease"/>
            <person name="Wu L."/>
            <person name="Ma J."/>
        </authorList>
    </citation>
    <scope>NUCLEOTIDE SEQUENCE [LARGE SCALE GENOMIC DNA]</scope>
    <source>
        <strain evidence="2">KACC 12634</strain>
    </source>
</reference>
<dbReference type="RefSeq" id="WP_382346745.1">
    <property type="nucleotide sequence ID" value="NZ_JBHMBP010000001.1"/>
</dbReference>
<comment type="caution">
    <text evidence="1">The sequence shown here is derived from an EMBL/GenBank/DDBJ whole genome shotgun (WGS) entry which is preliminary data.</text>
</comment>
<dbReference type="InterPro" id="IPR046237">
    <property type="entry name" value="DUF6270"/>
</dbReference>
<dbReference type="EMBL" id="JBHSYS010000003">
    <property type="protein sequence ID" value="MFC6958292.1"/>
    <property type="molecule type" value="Genomic_DNA"/>
</dbReference>
<evidence type="ECO:0000313" key="1">
    <source>
        <dbReference type="EMBL" id="MFC6958292.1"/>
    </source>
</evidence>
<organism evidence="1 2">
    <name type="scientific">Glycomyces mayteni</name>
    <dbReference type="NCBI Taxonomy" id="543887"/>
    <lineage>
        <taxon>Bacteria</taxon>
        <taxon>Bacillati</taxon>
        <taxon>Actinomycetota</taxon>
        <taxon>Actinomycetes</taxon>
        <taxon>Glycomycetales</taxon>
        <taxon>Glycomycetaceae</taxon>
        <taxon>Glycomyces</taxon>
    </lineage>
</organism>
<dbReference type="Pfam" id="PF19786">
    <property type="entry name" value="DUF6270"/>
    <property type="match status" value="1"/>
</dbReference>
<proteinExistence type="predicted"/>
<gene>
    <name evidence="1" type="ORF">ACFQS3_13895</name>
</gene>
<protein>
    <submittedName>
        <fullName evidence="1">DUF6270 domain-containing protein</fullName>
    </submittedName>
</protein>
<keyword evidence="2" id="KW-1185">Reference proteome</keyword>
<sequence length="245" mass="27816">MTPDEPLQYSILGTCVTRDAADVGRAPLPKPVHYFSRTRIQSLVSPPSPLDPDDVKLKSPFQRRVIIEDHDKSAARTLATLDHPLVVDLGDERSPLVRTRTGGLVTATLHFNQLGLGDRPDVTPVPEDWELRDDGPFAEACHYFASRFVPNHPVVLHAGYWATHDADGKPVEKIKMAQRYNAWLYRAYEIFGKALGPRIRYVVPPEELRVPDPQHRWGEEPFHFPVEYYDELSRQIREVLQPAAA</sequence>
<dbReference type="Proteomes" id="UP001596470">
    <property type="component" value="Unassembled WGS sequence"/>
</dbReference>
<name>A0ABW2DAZ4_9ACTN</name>
<accession>A0ABW2DAZ4</accession>
<evidence type="ECO:0000313" key="2">
    <source>
        <dbReference type="Proteomes" id="UP001596470"/>
    </source>
</evidence>